<dbReference type="GO" id="GO:0003729">
    <property type="term" value="F:mRNA binding"/>
    <property type="evidence" value="ECO:0007669"/>
    <property type="project" value="UniProtKB-ARBA"/>
</dbReference>
<feature type="region of interest" description="Disordered" evidence="5">
    <location>
        <begin position="111"/>
        <end position="138"/>
    </location>
</feature>
<dbReference type="GO" id="GO:0006412">
    <property type="term" value="P:translation"/>
    <property type="evidence" value="ECO:0007669"/>
    <property type="project" value="InterPro"/>
</dbReference>
<dbReference type="GO" id="GO:1990904">
    <property type="term" value="C:ribonucleoprotein complex"/>
    <property type="evidence" value="ECO:0007669"/>
    <property type="project" value="UniProtKB-KW"/>
</dbReference>
<evidence type="ECO:0000313" key="7">
    <source>
        <dbReference type="Proteomes" id="UP001157418"/>
    </source>
</evidence>
<keyword evidence="3" id="KW-0687">Ribonucleoprotein</keyword>
<proteinExistence type="inferred from homology"/>
<evidence type="ECO:0000313" key="6">
    <source>
        <dbReference type="EMBL" id="CAH1447397.1"/>
    </source>
</evidence>
<evidence type="ECO:0000256" key="3">
    <source>
        <dbReference type="ARBA" id="ARBA00023274"/>
    </source>
</evidence>
<keyword evidence="2" id="KW-0689">Ribosomal protein</keyword>
<dbReference type="PANTHER" id="PTHR10496">
    <property type="entry name" value="40S RIBOSOMAL PROTEIN S24"/>
    <property type="match status" value="1"/>
</dbReference>
<dbReference type="AlphaFoldDB" id="A0AAU9PAW6"/>
<evidence type="ECO:0000256" key="5">
    <source>
        <dbReference type="SAM" id="MobiDB-lite"/>
    </source>
</evidence>
<accession>A0AAU9PAW6</accession>
<feature type="region of interest" description="Disordered" evidence="5">
    <location>
        <begin position="230"/>
        <end position="255"/>
    </location>
</feature>
<dbReference type="InterPro" id="IPR012678">
    <property type="entry name" value="Ribosomal_uL23/eL15/eS24_sf"/>
</dbReference>
<dbReference type="InterPro" id="IPR018098">
    <property type="entry name" value="Ribosomal_eS24_CS"/>
</dbReference>
<feature type="compositionally biased region" description="Basic residues" evidence="5">
    <location>
        <begin position="111"/>
        <end position="126"/>
    </location>
</feature>
<dbReference type="Proteomes" id="UP001157418">
    <property type="component" value="Unassembled WGS sequence"/>
</dbReference>
<dbReference type="EMBL" id="CAKMRJ010005523">
    <property type="protein sequence ID" value="CAH1447397.1"/>
    <property type="molecule type" value="Genomic_DNA"/>
</dbReference>
<dbReference type="PROSITE" id="PS00529">
    <property type="entry name" value="RIBOSOMAL_S24E"/>
    <property type="match status" value="1"/>
</dbReference>
<dbReference type="InterPro" id="IPR053709">
    <property type="entry name" value="eRP_eS24_sf"/>
</dbReference>
<comment type="caution">
    <text evidence="6">The sequence shown here is derived from an EMBL/GenBank/DDBJ whole genome shotgun (WGS) entry which is preliminary data.</text>
</comment>
<dbReference type="GO" id="GO:0003735">
    <property type="term" value="F:structural constituent of ribosome"/>
    <property type="evidence" value="ECO:0007669"/>
    <property type="project" value="InterPro"/>
</dbReference>
<dbReference type="FunFam" id="3.30.70.3370:FF:000001">
    <property type="entry name" value="40S ribosomal protein S24"/>
    <property type="match status" value="1"/>
</dbReference>
<reference evidence="6 7" key="1">
    <citation type="submission" date="2022-01" db="EMBL/GenBank/DDBJ databases">
        <authorList>
            <person name="Xiong W."/>
            <person name="Schranz E."/>
        </authorList>
    </citation>
    <scope>NUCLEOTIDE SEQUENCE [LARGE SCALE GENOMIC DNA]</scope>
</reference>
<keyword evidence="7" id="KW-1185">Reference proteome</keyword>
<sequence length="439" mass="49944">MAETKAVTLRTRKFMTNRLLSRKQFVIDVLHPGRPNVSKAELKEKLARMYEVKDPNSIFVFKFRTHFGGGKSTGFGLIYDSVENAKKYEPKYRLVRNGLDTKVEKSRKQLKERKNRAKKIRGVKKTKAGDAAKKKKHPHRYTGGETFMFTDHDFSGMYLHGCCEFLERFVGEPFEKLYYLARDLPMANGLRVITNETDYQVFIDVVYQSPERPIDLYLDHIGEGFEDWFDEESDESGSVNQGNDKETAQGIPDPEPAYMFEASLDDEINREYCTPLNKTKDDEFLNKLCPEGGEEKKIEEIDNSEELDNDVLEEHPIFNPHGENVKKRTVEVVSGSRTGMDGGDTHGSRVKRTKTTKGENVKKMTAEEASGSRTGMECGDTQGTRESGTTQVTRERGNVVIPQLKRRKKSERIIKKKLATQVIGKDGEGSTSEKPVNLM</sequence>
<feature type="region of interest" description="Disordered" evidence="5">
    <location>
        <begin position="335"/>
        <end position="399"/>
    </location>
</feature>
<dbReference type="Gene3D" id="3.30.70.3370">
    <property type="match status" value="1"/>
</dbReference>
<gene>
    <name evidence="6" type="ORF">LVIROSA_LOCUS33010</name>
</gene>
<comment type="similarity">
    <text evidence="1 4">Belongs to the eukaryotic ribosomal protein eS24 family.</text>
</comment>
<feature type="compositionally biased region" description="Polar residues" evidence="5">
    <location>
        <begin position="381"/>
        <end position="392"/>
    </location>
</feature>
<dbReference type="SUPFAM" id="SSF54189">
    <property type="entry name" value="Ribosomal proteins S24e, L23 and L15e"/>
    <property type="match status" value="1"/>
</dbReference>
<organism evidence="6 7">
    <name type="scientific">Lactuca virosa</name>
    <dbReference type="NCBI Taxonomy" id="75947"/>
    <lineage>
        <taxon>Eukaryota</taxon>
        <taxon>Viridiplantae</taxon>
        <taxon>Streptophyta</taxon>
        <taxon>Embryophyta</taxon>
        <taxon>Tracheophyta</taxon>
        <taxon>Spermatophyta</taxon>
        <taxon>Magnoliopsida</taxon>
        <taxon>eudicotyledons</taxon>
        <taxon>Gunneridae</taxon>
        <taxon>Pentapetalae</taxon>
        <taxon>asterids</taxon>
        <taxon>campanulids</taxon>
        <taxon>Asterales</taxon>
        <taxon>Asteraceae</taxon>
        <taxon>Cichorioideae</taxon>
        <taxon>Cichorieae</taxon>
        <taxon>Lactucinae</taxon>
        <taxon>Lactuca</taxon>
    </lineage>
</organism>
<feature type="compositionally biased region" description="Basic and acidic residues" evidence="5">
    <location>
        <begin position="356"/>
        <end position="366"/>
    </location>
</feature>
<dbReference type="HAMAP" id="MF_00545">
    <property type="entry name" value="Ribosomal_eS24"/>
    <property type="match status" value="1"/>
</dbReference>
<dbReference type="GO" id="GO:0005840">
    <property type="term" value="C:ribosome"/>
    <property type="evidence" value="ECO:0007669"/>
    <property type="project" value="UniProtKB-KW"/>
</dbReference>
<name>A0AAU9PAW6_9ASTR</name>
<dbReference type="InterPro" id="IPR001976">
    <property type="entry name" value="Ribosomal_eS24"/>
</dbReference>
<evidence type="ECO:0000256" key="4">
    <source>
        <dbReference type="RuleBase" id="RU004383"/>
    </source>
</evidence>
<protein>
    <recommendedName>
        <fullName evidence="4">40S ribosomal protein S24</fullName>
    </recommendedName>
</protein>
<evidence type="ECO:0000256" key="1">
    <source>
        <dbReference type="ARBA" id="ARBA00009680"/>
    </source>
</evidence>
<dbReference type="Pfam" id="PF01282">
    <property type="entry name" value="Ribosomal_S24e"/>
    <property type="match status" value="1"/>
</dbReference>
<evidence type="ECO:0000256" key="2">
    <source>
        <dbReference type="ARBA" id="ARBA00022980"/>
    </source>
</evidence>